<reference evidence="1" key="1">
    <citation type="submission" date="2021-06" db="EMBL/GenBank/DDBJ databases">
        <title>Comparative genomics, transcriptomics and evolutionary studies reveal genomic signatures of adaptation to plant cell wall in hemibiotrophic fungi.</title>
        <authorList>
            <consortium name="DOE Joint Genome Institute"/>
            <person name="Baroncelli R."/>
            <person name="Diaz J.F."/>
            <person name="Benocci T."/>
            <person name="Peng M."/>
            <person name="Battaglia E."/>
            <person name="Haridas S."/>
            <person name="Andreopoulos W."/>
            <person name="Labutti K."/>
            <person name="Pangilinan J."/>
            <person name="Floch G.L."/>
            <person name="Makela M.R."/>
            <person name="Henrissat B."/>
            <person name="Grigoriev I.V."/>
            <person name="Crouch J.A."/>
            <person name="De Vries R.P."/>
            <person name="Sukno S.A."/>
            <person name="Thon M.R."/>
        </authorList>
    </citation>
    <scope>NUCLEOTIDE SEQUENCE</scope>
    <source>
        <strain evidence="1">CBS 102054</strain>
    </source>
</reference>
<comment type="caution">
    <text evidence="1">The sequence shown here is derived from an EMBL/GenBank/DDBJ whole genome shotgun (WGS) entry which is preliminary data.</text>
</comment>
<gene>
    <name evidence="1" type="ORF">BDP81DRAFT_411093</name>
</gene>
<accession>A0AAI9ZDT6</accession>
<dbReference type="GeneID" id="85474014"/>
<evidence type="ECO:0000313" key="1">
    <source>
        <dbReference type="EMBL" id="KAK1622699.1"/>
    </source>
</evidence>
<keyword evidence="2" id="KW-1185">Reference proteome</keyword>
<sequence length="117" mass="13785">MKADGTVTKRIYEYLSLSRRPLTHYDTTIFKIMAARDCILTYDHVFDRYAAKLMFSQSAQLVRAMIKENHTVIEKWPFRLKLRPRQTGAQEEFDRLLGGGVLSKERYVEWKRIEALG</sequence>
<dbReference type="AlphaFoldDB" id="A0AAI9ZDT6"/>
<dbReference type="EMBL" id="JAHMHQ010000033">
    <property type="protein sequence ID" value="KAK1622699.1"/>
    <property type="molecule type" value="Genomic_DNA"/>
</dbReference>
<protein>
    <submittedName>
        <fullName evidence="1">Uncharacterized protein</fullName>
    </submittedName>
</protein>
<proteinExistence type="predicted"/>
<dbReference type="RefSeq" id="XP_060438694.1">
    <property type="nucleotide sequence ID" value="XM_060589152.1"/>
</dbReference>
<name>A0AAI9ZDT6_9PEZI</name>
<organism evidence="1 2">
    <name type="scientific">Colletotrichum phormii</name>
    <dbReference type="NCBI Taxonomy" id="359342"/>
    <lineage>
        <taxon>Eukaryota</taxon>
        <taxon>Fungi</taxon>
        <taxon>Dikarya</taxon>
        <taxon>Ascomycota</taxon>
        <taxon>Pezizomycotina</taxon>
        <taxon>Sordariomycetes</taxon>
        <taxon>Hypocreomycetidae</taxon>
        <taxon>Glomerellales</taxon>
        <taxon>Glomerellaceae</taxon>
        <taxon>Colletotrichum</taxon>
        <taxon>Colletotrichum acutatum species complex</taxon>
    </lineage>
</organism>
<dbReference type="Proteomes" id="UP001243989">
    <property type="component" value="Unassembled WGS sequence"/>
</dbReference>
<evidence type="ECO:0000313" key="2">
    <source>
        <dbReference type="Proteomes" id="UP001243989"/>
    </source>
</evidence>